<evidence type="ECO:0008006" key="4">
    <source>
        <dbReference type="Google" id="ProtNLM"/>
    </source>
</evidence>
<evidence type="ECO:0000313" key="3">
    <source>
        <dbReference type="Proteomes" id="UP000585638"/>
    </source>
</evidence>
<proteinExistence type="predicted"/>
<protein>
    <recommendedName>
        <fullName evidence="4">SH3 domain-containing protein</fullName>
    </recommendedName>
</protein>
<keyword evidence="3" id="KW-1185">Reference proteome</keyword>
<dbReference type="RefSeq" id="WP_184867815.1">
    <property type="nucleotide sequence ID" value="NZ_BAAAWY010000023.1"/>
</dbReference>
<feature type="signal peptide" evidence="1">
    <location>
        <begin position="1"/>
        <end position="26"/>
    </location>
</feature>
<gene>
    <name evidence="2" type="ORF">BJ998_007303</name>
</gene>
<name>A0A7W9NJX9_9PSEU</name>
<evidence type="ECO:0000313" key="2">
    <source>
        <dbReference type="EMBL" id="MBB5896107.1"/>
    </source>
</evidence>
<keyword evidence="1" id="KW-0732">Signal</keyword>
<organism evidence="2 3">
    <name type="scientific">Kutzneria kofuensis</name>
    <dbReference type="NCBI Taxonomy" id="103725"/>
    <lineage>
        <taxon>Bacteria</taxon>
        <taxon>Bacillati</taxon>
        <taxon>Actinomycetota</taxon>
        <taxon>Actinomycetes</taxon>
        <taxon>Pseudonocardiales</taxon>
        <taxon>Pseudonocardiaceae</taxon>
        <taxon>Kutzneria</taxon>
    </lineage>
</organism>
<reference evidence="2 3" key="1">
    <citation type="submission" date="2020-08" db="EMBL/GenBank/DDBJ databases">
        <title>Sequencing the genomes of 1000 actinobacteria strains.</title>
        <authorList>
            <person name="Klenk H.-P."/>
        </authorList>
    </citation>
    <scope>NUCLEOTIDE SEQUENCE [LARGE SCALE GENOMIC DNA]</scope>
    <source>
        <strain evidence="2 3">DSM 43851</strain>
    </source>
</reference>
<sequence length="107" mass="11189">MTFRRWAAAAGICAGTLLTLAPAAHADLPPGYVHAVVTCQTATLYTGFNPGLHGTTSGDPGYTLTQGNKVAVQTKAPVYNGWLDTLDIGPSTTGWMRTECIGGYGSW</sequence>
<evidence type="ECO:0000256" key="1">
    <source>
        <dbReference type="SAM" id="SignalP"/>
    </source>
</evidence>
<accession>A0A7W9NJX9</accession>
<dbReference type="EMBL" id="JACHIR010000001">
    <property type="protein sequence ID" value="MBB5896107.1"/>
    <property type="molecule type" value="Genomic_DNA"/>
</dbReference>
<dbReference type="Proteomes" id="UP000585638">
    <property type="component" value="Unassembled WGS sequence"/>
</dbReference>
<dbReference type="AlphaFoldDB" id="A0A7W9NJX9"/>
<comment type="caution">
    <text evidence="2">The sequence shown here is derived from an EMBL/GenBank/DDBJ whole genome shotgun (WGS) entry which is preliminary data.</text>
</comment>
<feature type="chain" id="PRO_5030854089" description="SH3 domain-containing protein" evidence="1">
    <location>
        <begin position="27"/>
        <end position="107"/>
    </location>
</feature>